<comment type="caution">
    <text evidence="2">The sequence shown here is derived from an EMBL/GenBank/DDBJ whole genome shotgun (WGS) entry which is preliminary data.</text>
</comment>
<dbReference type="Proteomes" id="UP001415857">
    <property type="component" value="Unassembled WGS sequence"/>
</dbReference>
<evidence type="ECO:0000256" key="1">
    <source>
        <dbReference type="SAM" id="MobiDB-lite"/>
    </source>
</evidence>
<evidence type="ECO:0000313" key="3">
    <source>
        <dbReference type="Proteomes" id="UP001415857"/>
    </source>
</evidence>
<dbReference type="EMBL" id="JBBPBK010000015">
    <property type="protein sequence ID" value="KAK9268893.1"/>
    <property type="molecule type" value="Genomic_DNA"/>
</dbReference>
<sequence>MVSYKLHEISIETCSGNEILSISSCDASGHPVELKVEDDSVEVELKVEDDSVEVKRQTDSEETSQSEDEEG</sequence>
<evidence type="ECO:0000313" key="2">
    <source>
        <dbReference type="EMBL" id="KAK9268893.1"/>
    </source>
</evidence>
<protein>
    <submittedName>
        <fullName evidence="2">Uncharacterized protein</fullName>
    </submittedName>
</protein>
<gene>
    <name evidence="2" type="ORF">L1049_000658</name>
</gene>
<dbReference type="AlphaFoldDB" id="A0AAP0N964"/>
<reference evidence="2 3" key="1">
    <citation type="journal article" date="2024" name="Plant J.">
        <title>Genome sequences and population genomics reveal climatic adaptation and genomic divergence between two closely related sweetgum species.</title>
        <authorList>
            <person name="Xu W.Q."/>
            <person name="Ren C.Q."/>
            <person name="Zhang X.Y."/>
            <person name="Comes H.P."/>
            <person name="Liu X.H."/>
            <person name="Li Y.G."/>
            <person name="Kettle C.J."/>
            <person name="Jalonen R."/>
            <person name="Gaisberger H."/>
            <person name="Ma Y.Z."/>
            <person name="Qiu Y.X."/>
        </authorList>
    </citation>
    <scope>NUCLEOTIDE SEQUENCE [LARGE SCALE GENOMIC DNA]</scope>
    <source>
        <strain evidence="2">Hangzhou</strain>
    </source>
</reference>
<name>A0AAP0N964_LIQFO</name>
<feature type="region of interest" description="Disordered" evidence="1">
    <location>
        <begin position="40"/>
        <end position="71"/>
    </location>
</feature>
<feature type="compositionally biased region" description="Basic and acidic residues" evidence="1">
    <location>
        <begin position="40"/>
        <end position="59"/>
    </location>
</feature>
<keyword evidence="3" id="KW-1185">Reference proteome</keyword>
<feature type="compositionally biased region" description="Acidic residues" evidence="1">
    <location>
        <begin position="60"/>
        <end position="71"/>
    </location>
</feature>
<organism evidence="2 3">
    <name type="scientific">Liquidambar formosana</name>
    <name type="common">Formosan gum</name>
    <dbReference type="NCBI Taxonomy" id="63359"/>
    <lineage>
        <taxon>Eukaryota</taxon>
        <taxon>Viridiplantae</taxon>
        <taxon>Streptophyta</taxon>
        <taxon>Embryophyta</taxon>
        <taxon>Tracheophyta</taxon>
        <taxon>Spermatophyta</taxon>
        <taxon>Magnoliopsida</taxon>
        <taxon>eudicotyledons</taxon>
        <taxon>Gunneridae</taxon>
        <taxon>Pentapetalae</taxon>
        <taxon>Saxifragales</taxon>
        <taxon>Altingiaceae</taxon>
        <taxon>Liquidambar</taxon>
    </lineage>
</organism>
<proteinExistence type="predicted"/>
<accession>A0AAP0N964</accession>